<evidence type="ECO:0000256" key="2">
    <source>
        <dbReference type="ARBA" id="ARBA00022723"/>
    </source>
</evidence>
<dbReference type="GO" id="GO:0008270">
    <property type="term" value="F:zinc ion binding"/>
    <property type="evidence" value="ECO:0007669"/>
    <property type="project" value="UniProtKB-KW"/>
</dbReference>
<evidence type="ECO:0000313" key="11">
    <source>
        <dbReference type="Proteomes" id="UP000030645"/>
    </source>
</evidence>
<keyword evidence="2" id="KW-0479">Metal-binding</keyword>
<evidence type="ECO:0000256" key="6">
    <source>
        <dbReference type="ARBA" id="ARBA00023163"/>
    </source>
</evidence>
<gene>
    <name evidence="10" type="ORF">L484_009772</name>
</gene>
<dbReference type="PROSITE" id="PS00028">
    <property type="entry name" value="ZINC_FINGER_C2H2_1"/>
    <property type="match status" value="1"/>
</dbReference>
<evidence type="ECO:0000256" key="3">
    <source>
        <dbReference type="ARBA" id="ARBA00022771"/>
    </source>
</evidence>
<dbReference type="KEGG" id="mnt:21393090"/>
<evidence type="ECO:0000259" key="9">
    <source>
        <dbReference type="PROSITE" id="PS50157"/>
    </source>
</evidence>
<reference evidence="11" key="1">
    <citation type="submission" date="2013-01" db="EMBL/GenBank/DDBJ databases">
        <title>Draft Genome Sequence of a Mulberry Tree, Morus notabilis C.K. Schneid.</title>
        <authorList>
            <person name="He N."/>
            <person name="Zhao S."/>
        </authorList>
    </citation>
    <scope>NUCLEOTIDE SEQUENCE</scope>
</reference>
<dbReference type="eggNOG" id="ENOG502RXP0">
    <property type="taxonomic scope" value="Eukaryota"/>
</dbReference>
<dbReference type="PANTHER" id="PTHR45801:SF107">
    <property type="entry name" value="TRANSCRIPTIONAL REGULATOR SUPERMAN-LIKE"/>
    <property type="match status" value="1"/>
</dbReference>
<keyword evidence="5" id="KW-0805">Transcription regulation</keyword>
<comment type="subcellular location">
    <subcellularLocation>
        <location evidence="1">Nucleus</location>
    </subcellularLocation>
</comment>
<dbReference type="GO" id="GO:0005634">
    <property type="term" value="C:nucleus"/>
    <property type="evidence" value="ECO:0007669"/>
    <property type="project" value="UniProtKB-SubCell"/>
</dbReference>
<evidence type="ECO:0000256" key="4">
    <source>
        <dbReference type="ARBA" id="ARBA00022833"/>
    </source>
</evidence>
<dbReference type="PANTHER" id="PTHR45801">
    <property type="entry name" value="OS07G0101800 PROTEIN"/>
    <property type="match status" value="1"/>
</dbReference>
<evidence type="ECO:0000256" key="8">
    <source>
        <dbReference type="PROSITE-ProRule" id="PRU00042"/>
    </source>
</evidence>
<evidence type="ECO:0000313" key="10">
    <source>
        <dbReference type="EMBL" id="EXC31922.1"/>
    </source>
</evidence>
<protein>
    <submittedName>
        <fullName evidence="10">Transcriptional regulator SUPERMAN</fullName>
    </submittedName>
</protein>
<name>W9SXL4_9ROSA</name>
<organism evidence="10 11">
    <name type="scientific">Morus notabilis</name>
    <dbReference type="NCBI Taxonomy" id="981085"/>
    <lineage>
        <taxon>Eukaryota</taxon>
        <taxon>Viridiplantae</taxon>
        <taxon>Streptophyta</taxon>
        <taxon>Embryophyta</taxon>
        <taxon>Tracheophyta</taxon>
        <taxon>Spermatophyta</taxon>
        <taxon>Magnoliopsida</taxon>
        <taxon>eudicotyledons</taxon>
        <taxon>Gunneridae</taxon>
        <taxon>Pentapetalae</taxon>
        <taxon>rosids</taxon>
        <taxon>fabids</taxon>
        <taxon>Rosales</taxon>
        <taxon>Moraceae</taxon>
        <taxon>Moreae</taxon>
        <taxon>Morus</taxon>
    </lineage>
</organism>
<keyword evidence="4" id="KW-0862">Zinc</keyword>
<keyword evidence="6" id="KW-0804">Transcription</keyword>
<dbReference type="AlphaFoldDB" id="W9SXL4"/>
<evidence type="ECO:0000256" key="5">
    <source>
        <dbReference type="ARBA" id="ARBA00023015"/>
    </source>
</evidence>
<dbReference type="OrthoDB" id="1708403at2759"/>
<dbReference type="InterPro" id="IPR036236">
    <property type="entry name" value="Znf_C2H2_sf"/>
</dbReference>
<dbReference type="STRING" id="981085.W9SXL4"/>
<dbReference type="Gene3D" id="3.30.160.60">
    <property type="entry name" value="Classic Zinc Finger"/>
    <property type="match status" value="1"/>
</dbReference>
<evidence type="ECO:0000256" key="7">
    <source>
        <dbReference type="ARBA" id="ARBA00023242"/>
    </source>
</evidence>
<evidence type="ECO:0000256" key="1">
    <source>
        <dbReference type="ARBA" id="ARBA00004123"/>
    </source>
</evidence>
<dbReference type="Proteomes" id="UP000030645">
    <property type="component" value="Unassembled WGS sequence"/>
</dbReference>
<dbReference type="InterPro" id="IPR052426">
    <property type="entry name" value="Plant_dev_regulator"/>
</dbReference>
<keyword evidence="11" id="KW-1185">Reference proteome</keyword>
<dbReference type="Pfam" id="PF13912">
    <property type="entry name" value="zf-C2H2_6"/>
    <property type="match status" value="1"/>
</dbReference>
<accession>W9SXL4</accession>
<keyword evidence="3 8" id="KW-0863">Zinc-finger</keyword>
<dbReference type="PROSITE" id="PS50157">
    <property type="entry name" value="ZINC_FINGER_C2H2_2"/>
    <property type="match status" value="1"/>
</dbReference>
<feature type="domain" description="C2H2-type" evidence="9">
    <location>
        <begin position="39"/>
        <end position="66"/>
    </location>
</feature>
<sequence>MERPNLSAIGKIIKEKWNCTDFMMSASNPCEIPWAVKNYSCNFCKRQFKSAQALGGHMNVHRRERARLRLFSPLSTVAESCYNPSPNKFSSLSSSPSLSSSSATLSAKFLPQHYASHSMLSPPTASLSLPDHPLASTEKDRKTIFDFPRSCSSAVPLRDTTTKSMKAPVFEDGDLEGRFSQKADYFKAFKTENVNITFDLETGLLKDQNEGVDLELRLGYF</sequence>
<dbReference type="SUPFAM" id="SSF57667">
    <property type="entry name" value="beta-beta-alpha zinc fingers"/>
    <property type="match status" value="1"/>
</dbReference>
<dbReference type="InterPro" id="IPR013087">
    <property type="entry name" value="Znf_C2H2_type"/>
</dbReference>
<keyword evidence="7" id="KW-0539">Nucleus</keyword>
<dbReference type="SMART" id="SM00355">
    <property type="entry name" value="ZnF_C2H2"/>
    <property type="match status" value="1"/>
</dbReference>
<dbReference type="EMBL" id="KE346273">
    <property type="protein sequence ID" value="EXC31922.1"/>
    <property type="molecule type" value="Genomic_DNA"/>
</dbReference>
<proteinExistence type="predicted"/>